<protein>
    <submittedName>
        <fullName evidence="1">Uncharacterized protein</fullName>
    </submittedName>
</protein>
<organism evidence="1 2">
    <name type="scientific">Candidatus Propionivibrio aalborgensis</name>
    <dbReference type="NCBI Taxonomy" id="1860101"/>
    <lineage>
        <taxon>Bacteria</taxon>
        <taxon>Pseudomonadati</taxon>
        <taxon>Pseudomonadota</taxon>
        <taxon>Betaproteobacteria</taxon>
        <taxon>Rhodocyclales</taxon>
        <taxon>Rhodocyclaceae</taxon>
        <taxon>Propionivibrio</taxon>
    </lineage>
</organism>
<gene>
    <name evidence="1" type="ORF">PROAA_3060004</name>
</gene>
<dbReference type="AlphaFoldDB" id="A0A1A8XVT0"/>
<reference evidence="1 2" key="1">
    <citation type="submission" date="2016-06" db="EMBL/GenBank/DDBJ databases">
        <authorList>
            <person name="Kjaerup R.B."/>
            <person name="Dalgaard T.S."/>
            <person name="Juul-Madsen H.R."/>
        </authorList>
    </citation>
    <scope>NUCLEOTIDE SEQUENCE [LARGE SCALE GENOMIC DNA]</scope>
    <source>
        <strain evidence="1">2</strain>
    </source>
</reference>
<dbReference type="EMBL" id="FLQY01000231">
    <property type="protein sequence ID" value="SBT09124.1"/>
    <property type="molecule type" value="Genomic_DNA"/>
</dbReference>
<keyword evidence="2" id="KW-1185">Reference proteome</keyword>
<accession>A0A1A8XVT0</accession>
<name>A0A1A8XVT0_9RHOO</name>
<dbReference type="RefSeq" id="WP_222102233.1">
    <property type="nucleotide sequence ID" value="NZ_FLQY01000231.1"/>
</dbReference>
<dbReference type="Proteomes" id="UP000199600">
    <property type="component" value="Unassembled WGS sequence"/>
</dbReference>
<sequence length="69" mass="7503">MSGTLTVKELIKELLEYEMHEPVFISLGSSGIRPQGSAKLSHTNQHDSNITCGFGVYLHTAETLADIDA</sequence>
<proteinExistence type="predicted"/>
<evidence type="ECO:0000313" key="2">
    <source>
        <dbReference type="Proteomes" id="UP000199600"/>
    </source>
</evidence>
<evidence type="ECO:0000313" key="1">
    <source>
        <dbReference type="EMBL" id="SBT09124.1"/>
    </source>
</evidence>